<dbReference type="Proteomes" id="UP000198784">
    <property type="component" value="Unassembled WGS sequence"/>
</dbReference>
<dbReference type="STRING" id="289003.SAMN05216190_14017"/>
<accession>A0A1I5WIH7</accession>
<evidence type="ECO:0000313" key="3">
    <source>
        <dbReference type="Proteomes" id="UP000198784"/>
    </source>
</evidence>
<organism evidence="2 3">
    <name type="scientific">Pseudomonas borbori</name>
    <dbReference type="NCBI Taxonomy" id="289003"/>
    <lineage>
        <taxon>Bacteria</taxon>
        <taxon>Pseudomonadati</taxon>
        <taxon>Pseudomonadota</taxon>
        <taxon>Gammaproteobacteria</taxon>
        <taxon>Pseudomonadales</taxon>
        <taxon>Pseudomonadaceae</taxon>
        <taxon>Pseudomonas</taxon>
    </lineage>
</organism>
<evidence type="ECO:0000313" key="2">
    <source>
        <dbReference type="EMBL" id="SFQ19467.1"/>
    </source>
</evidence>
<sequence>MSTKQISEAEMREALGLSPSSPKESTPKEKAKRSTVYTLVELSVRQKTGGPAFRFEYRSRSISTLTARLEAEKAVRQQGLEVWAVLDIHQTSE</sequence>
<evidence type="ECO:0000256" key="1">
    <source>
        <dbReference type="SAM" id="MobiDB-lite"/>
    </source>
</evidence>
<feature type="region of interest" description="Disordered" evidence="1">
    <location>
        <begin position="1"/>
        <end position="32"/>
    </location>
</feature>
<reference evidence="3" key="1">
    <citation type="submission" date="2016-10" db="EMBL/GenBank/DDBJ databases">
        <authorList>
            <person name="Varghese N."/>
            <person name="Submissions S."/>
        </authorList>
    </citation>
    <scope>NUCLEOTIDE SEQUENCE [LARGE SCALE GENOMIC DNA]</scope>
    <source>
        <strain evidence="3">DSM 17834</strain>
    </source>
</reference>
<gene>
    <name evidence="2" type="ORF">SAMN05216190_14017</name>
</gene>
<dbReference type="EMBL" id="FOWX01000040">
    <property type="protein sequence ID" value="SFQ19467.1"/>
    <property type="molecule type" value="Genomic_DNA"/>
</dbReference>
<name>A0A1I5WIH7_9PSED</name>
<dbReference type="AlphaFoldDB" id="A0A1I5WIH7"/>
<keyword evidence="3" id="KW-1185">Reference proteome</keyword>
<dbReference type="RefSeq" id="WP_244527350.1">
    <property type="nucleotide sequence ID" value="NZ_FOWX01000040.1"/>
</dbReference>
<protein>
    <submittedName>
        <fullName evidence="2">Uncharacterized protein</fullName>
    </submittedName>
</protein>
<proteinExistence type="predicted"/>